<dbReference type="RefSeq" id="WP_119314856.1">
    <property type="nucleotide sequence ID" value="NZ_QXDL01000060.1"/>
</dbReference>
<feature type="domain" description="Cas12f1-like TNB" evidence="2">
    <location>
        <begin position="63"/>
        <end position="129"/>
    </location>
</feature>
<comment type="caution">
    <text evidence="3">The sequence shown here is derived from an EMBL/GenBank/DDBJ whole genome shotgun (WGS) entry which is preliminary data.</text>
</comment>
<gene>
    <name evidence="3" type="ORF">Mterra_01729</name>
</gene>
<evidence type="ECO:0000259" key="2">
    <source>
        <dbReference type="Pfam" id="PF07282"/>
    </source>
</evidence>
<dbReference type="OrthoDB" id="1551477at2"/>
<dbReference type="NCBIfam" id="NF040570">
    <property type="entry name" value="guided_TnpB"/>
    <property type="match status" value="1"/>
</dbReference>
<dbReference type="Pfam" id="PF07282">
    <property type="entry name" value="Cas12f1-like_TNB"/>
    <property type="match status" value="1"/>
</dbReference>
<reference evidence="3 4" key="1">
    <citation type="submission" date="2018-08" db="EMBL/GenBank/DDBJ databases">
        <title>Meiothermus terrae DSM 26712 genome sequencing project.</title>
        <authorList>
            <person name="Da Costa M.S."/>
            <person name="Albuquerque L."/>
            <person name="Raposo P."/>
            <person name="Froufe H.J.C."/>
            <person name="Barroso C.S."/>
            <person name="Egas C."/>
        </authorList>
    </citation>
    <scope>NUCLEOTIDE SEQUENCE [LARGE SCALE GENOMIC DNA]</scope>
    <source>
        <strain evidence="3 4">DSM 26712</strain>
    </source>
</reference>
<evidence type="ECO:0000256" key="1">
    <source>
        <dbReference type="ARBA" id="ARBA00023125"/>
    </source>
</evidence>
<keyword evidence="4" id="KW-1185">Reference proteome</keyword>
<organism evidence="3 4">
    <name type="scientific">Calidithermus terrae</name>
    <dbReference type="NCBI Taxonomy" id="1408545"/>
    <lineage>
        <taxon>Bacteria</taxon>
        <taxon>Thermotogati</taxon>
        <taxon>Deinococcota</taxon>
        <taxon>Deinococci</taxon>
        <taxon>Thermales</taxon>
        <taxon>Thermaceae</taxon>
        <taxon>Calidithermus</taxon>
    </lineage>
</organism>
<name>A0A399EL38_9DEIN</name>
<evidence type="ECO:0000313" key="4">
    <source>
        <dbReference type="Proteomes" id="UP000265715"/>
    </source>
</evidence>
<evidence type="ECO:0000313" key="3">
    <source>
        <dbReference type="EMBL" id="RIH85327.1"/>
    </source>
</evidence>
<proteinExistence type="predicted"/>
<dbReference type="InterPro" id="IPR010095">
    <property type="entry name" value="Cas12f1-like_TNB"/>
</dbReference>
<sequence>MGNDKGFSRGVVYEKAANSRADCLHKLSTDLVRRFDTLCLEDLNVKGMMANDRLARHVGQSGWAMFGAMLAYKAEWNGKHVRTIGRFEPSSRLCYCGYYNHALTPSDREWDCPECGRQHVPVVLAANNIRRFAYRKPNTGRDTPGEPVEVSA</sequence>
<dbReference type="GO" id="GO:0003677">
    <property type="term" value="F:DNA binding"/>
    <property type="evidence" value="ECO:0007669"/>
    <property type="project" value="UniProtKB-KW"/>
</dbReference>
<dbReference type="Proteomes" id="UP000265715">
    <property type="component" value="Unassembled WGS sequence"/>
</dbReference>
<accession>A0A399EL38</accession>
<dbReference type="AlphaFoldDB" id="A0A399EL38"/>
<protein>
    <submittedName>
        <fullName evidence="3">Transposase, IS605 OrfB family</fullName>
    </submittedName>
</protein>
<dbReference type="EMBL" id="QXDL01000060">
    <property type="protein sequence ID" value="RIH85327.1"/>
    <property type="molecule type" value="Genomic_DNA"/>
</dbReference>
<dbReference type="NCBIfam" id="TIGR01766">
    <property type="entry name" value="IS200/IS605 family accessory protein TnpB-like domain"/>
    <property type="match status" value="1"/>
</dbReference>
<keyword evidence="1" id="KW-0238">DNA-binding</keyword>